<dbReference type="Pfam" id="PF11369">
    <property type="entry name" value="DUF3160"/>
    <property type="match status" value="1"/>
</dbReference>
<dbReference type="EMBL" id="PFVG01000049">
    <property type="protein sequence ID" value="PJA92078.1"/>
    <property type="molecule type" value="Genomic_DNA"/>
</dbReference>
<reference evidence="3" key="1">
    <citation type="submission" date="2017-09" db="EMBL/GenBank/DDBJ databases">
        <title>Depth-based differentiation of microbial function through sediment-hosted aquifers and enrichment of novel symbionts in the deep terrestrial subsurface.</title>
        <authorList>
            <person name="Probst A.J."/>
            <person name="Ladd B."/>
            <person name="Jarett J.K."/>
            <person name="Geller-Mcgrath D.E."/>
            <person name="Sieber C.M.K."/>
            <person name="Emerson J.B."/>
            <person name="Anantharaman K."/>
            <person name="Thomas B.C."/>
            <person name="Malmstrom R."/>
            <person name="Stieglmeier M."/>
            <person name="Klingl A."/>
            <person name="Woyke T."/>
            <person name="Ryan C.M."/>
            <person name="Banfield J.F."/>
        </authorList>
    </citation>
    <scope>NUCLEOTIDE SEQUENCE [LARGE SCALE GENOMIC DNA]</scope>
</reference>
<dbReference type="InterPro" id="IPR022601">
    <property type="entry name" value="DUF3160"/>
</dbReference>
<evidence type="ECO:0008006" key="4">
    <source>
        <dbReference type="Google" id="ProtNLM"/>
    </source>
</evidence>
<feature type="transmembrane region" description="Helical" evidence="1">
    <location>
        <begin position="12"/>
        <end position="31"/>
    </location>
</feature>
<name>A0A2M7Z923_9BACT</name>
<keyword evidence="1" id="KW-0812">Transmembrane</keyword>
<evidence type="ECO:0000313" key="2">
    <source>
        <dbReference type="EMBL" id="PJA92078.1"/>
    </source>
</evidence>
<protein>
    <recommendedName>
        <fullName evidence="4">DUF3160 domain-containing protein</fullName>
    </recommendedName>
</protein>
<proteinExistence type="predicted"/>
<evidence type="ECO:0000313" key="3">
    <source>
        <dbReference type="Proteomes" id="UP000229569"/>
    </source>
</evidence>
<keyword evidence="1" id="KW-0472">Membrane</keyword>
<dbReference type="Proteomes" id="UP000229569">
    <property type="component" value="Unassembled WGS sequence"/>
</dbReference>
<sequence>MPEPKPKKKFLIISGILGAIVIIALAVYFVLPKSGQEVIKKTAEDIYKPAVAFASKFATYEEVPVNVSPKVPAYSVSQNLGNVTNASDFTFSDTAKSLLVKNAFVVKPSYNNEFFPLYESNRYSYIPNFVTTDSMLHNYHLMFDFLLKQLEEQKLVAELKQLNASMLSESLNQYNNLKGTEWENAAKRNVGFFAVGSKLLNPSVSIPSIVANEVNQELALIEAHQGIAKSPVMNIGGGEDIMIDTPQGPQPLEALKEDYSQYIPRGHYDKTEQLKVYFKSMMWYGRLTFRLKNDDEIKSGILITLALNKESNQASWNKIYEPVNFFVGKSDDITYYQFKDLVKQVYGDNATPQTASADKNKFTSFVDATKTLEPPQINSMPIFQASIQADREKEIKGFRFMGQRFTIDASIFQRLVYREVGDKTKSCQAFKPEETGCLSGARCLPKGLDIPATMGSNEAKNILNGMGETKYACYPENMSKMNEYVLGLSTEIWTQNLYWGWLYQLRPLLDVKQSGYPTFMQNAAWLRKDLNTFLGSWSELKHDTILYAKQVYAELGGGGPEKKDDRGYVEPNPYVYARLASLLKMTNEGLEIRGLLTPSMKDNLSKMEQLAMSLKTISEKELNNENLTDADYELIRSYGGQLEHFWLEINKDEPQYKELDQRNFLDQNPAAIIADVATDPNGQVLEEGTGKISEIYVVVPVDGKLRIAKGGVYSYYEFPWPMSDR</sequence>
<dbReference type="AlphaFoldDB" id="A0A2M7Z923"/>
<comment type="caution">
    <text evidence="2">The sequence shown here is derived from an EMBL/GenBank/DDBJ whole genome shotgun (WGS) entry which is preliminary data.</text>
</comment>
<keyword evidence="1" id="KW-1133">Transmembrane helix</keyword>
<feature type="non-terminal residue" evidence="2">
    <location>
        <position position="725"/>
    </location>
</feature>
<organism evidence="2 3">
    <name type="scientific">Candidatus Kuenenbacteria bacterium CG_4_9_14_3_um_filter_39_14</name>
    <dbReference type="NCBI Taxonomy" id="1974616"/>
    <lineage>
        <taxon>Bacteria</taxon>
        <taxon>Candidatus Kueneniibacteriota</taxon>
    </lineage>
</organism>
<gene>
    <name evidence="2" type="ORF">CO134_02005</name>
</gene>
<dbReference type="SMART" id="SM01325">
    <property type="entry name" value="DUF3160"/>
    <property type="match status" value="1"/>
</dbReference>
<accession>A0A2M7Z923</accession>
<evidence type="ECO:0000256" key="1">
    <source>
        <dbReference type="SAM" id="Phobius"/>
    </source>
</evidence>